<evidence type="ECO:0000313" key="10">
    <source>
        <dbReference type="EMBL" id="KAG5281900.1"/>
    </source>
</evidence>
<comment type="caution">
    <text evidence="10">The sequence shown here is derived from an EMBL/GenBank/DDBJ whole genome shotgun (WGS) entry which is preliminary data.</text>
</comment>
<evidence type="ECO:0000256" key="8">
    <source>
        <dbReference type="ARBA" id="ARBA00023157"/>
    </source>
</evidence>
<dbReference type="InterPro" id="IPR004250">
    <property type="entry name" value="Somatostatin"/>
</dbReference>
<comment type="function">
    <text evidence="1">Somatostatin inhibits the release of somatotropin.</text>
</comment>
<gene>
    <name evidence="10" type="ORF">AALO_G00050040</name>
</gene>
<evidence type="ECO:0000256" key="4">
    <source>
        <dbReference type="ARBA" id="ARBA00022525"/>
    </source>
</evidence>
<evidence type="ECO:0000259" key="9">
    <source>
        <dbReference type="Pfam" id="PF03002"/>
    </source>
</evidence>
<dbReference type="GO" id="GO:0005184">
    <property type="term" value="F:neuropeptide hormone activity"/>
    <property type="evidence" value="ECO:0007669"/>
    <property type="project" value="TreeGrafter"/>
</dbReference>
<keyword evidence="5" id="KW-0165">Cleavage on pair of basic residues</keyword>
<sequence length="155" mass="17337">MNCASPEIHPRPSEIIHKDRHLTLKSCVRAPCVRVYKNMGVLIRVDTCSVAQSAWITMRVLTSIVPLILIVWCGGQTGALPVQEKPLSNQSLAVEERMLLLKMLAGLTEKNLTEENLTSYDHEGLLNGTLKETSVPTPQERSPCKNFFWKTFSSC</sequence>
<dbReference type="Proteomes" id="UP000823561">
    <property type="component" value="Chromosome 4"/>
</dbReference>
<keyword evidence="7" id="KW-0732">Signal</keyword>
<feature type="domain" description="Somatostatin/Cortistatin C-terminal" evidence="9">
    <location>
        <begin position="143"/>
        <end position="155"/>
    </location>
</feature>
<name>A0AAV6H744_9TELE</name>
<evidence type="ECO:0000256" key="3">
    <source>
        <dbReference type="ARBA" id="ARBA00008327"/>
    </source>
</evidence>
<evidence type="ECO:0000256" key="2">
    <source>
        <dbReference type="ARBA" id="ARBA00004613"/>
    </source>
</evidence>
<dbReference type="GO" id="GO:0001664">
    <property type="term" value="F:G protein-coupled receptor binding"/>
    <property type="evidence" value="ECO:0007669"/>
    <property type="project" value="TreeGrafter"/>
</dbReference>
<evidence type="ECO:0000313" key="11">
    <source>
        <dbReference type="Proteomes" id="UP000823561"/>
    </source>
</evidence>
<protein>
    <recommendedName>
        <fullName evidence="9">Somatostatin/Cortistatin C-terminal domain-containing protein</fullName>
    </recommendedName>
</protein>
<keyword evidence="6" id="KW-0372">Hormone</keyword>
<dbReference type="GO" id="GO:0030334">
    <property type="term" value="P:regulation of cell migration"/>
    <property type="evidence" value="ECO:0007669"/>
    <property type="project" value="TreeGrafter"/>
</dbReference>
<accession>A0AAV6H744</accession>
<dbReference type="EMBL" id="JADWDJ010000004">
    <property type="protein sequence ID" value="KAG5281900.1"/>
    <property type="molecule type" value="Genomic_DNA"/>
</dbReference>
<comment type="subcellular location">
    <subcellularLocation>
        <location evidence="2">Secreted</location>
    </subcellularLocation>
</comment>
<dbReference type="InterPro" id="IPR018142">
    <property type="entry name" value="Somatostatin/Cortistatin_C"/>
</dbReference>
<dbReference type="AlphaFoldDB" id="A0AAV6H744"/>
<evidence type="ECO:0000256" key="1">
    <source>
        <dbReference type="ARBA" id="ARBA00003524"/>
    </source>
</evidence>
<dbReference type="Pfam" id="PF03002">
    <property type="entry name" value="Somatostatin"/>
    <property type="match status" value="1"/>
</dbReference>
<dbReference type="GO" id="GO:0005615">
    <property type="term" value="C:extracellular space"/>
    <property type="evidence" value="ECO:0007669"/>
    <property type="project" value="TreeGrafter"/>
</dbReference>
<keyword evidence="8" id="KW-1015">Disulfide bond</keyword>
<dbReference type="PANTHER" id="PTHR10558:SF1">
    <property type="entry name" value="CORTISTATIN"/>
    <property type="match status" value="1"/>
</dbReference>
<comment type="similarity">
    <text evidence="3">Belongs to the somatostatin family.</text>
</comment>
<evidence type="ECO:0000256" key="7">
    <source>
        <dbReference type="ARBA" id="ARBA00022729"/>
    </source>
</evidence>
<reference evidence="10" key="1">
    <citation type="submission" date="2020-10" db="EMBL/GenBank/DDBJ databases">
        <title>Chromosome-scale genome assembly of the Allis shad, Alosa alosa.</title>
        <authorList>
            <person name="Margot Z."/>
            <person name="Christophe K."/>
            <person name="Cabau C."/>
            <person name="Louis A."/>
            <person name="Berthelot C."/>
            <person name="Parey E."/>
            <person name="Roest Crollius H."/>
            <person name="Montfort J."/>
            <person name="Robinson-Rechavi M."/>
            <person name="Bucao C."/>
            <person name="Bouchez O."/>
            <person name="Gislard M."/>
            <person name="Lluch J."/>
            <person name="Milhes M."/>
            <person name="Lampietro C."/>
            <person name="Lopez Roques C."/>
            <person name="Donnadieu C."/>
            <person name="Braasch I."/>
            <person name="Desvignes T."/>
            <person name="Postlethwait J."/>
            <person name="Bobe J."/>
            <person name="Guiguen Y."/>
        </authorList>
    </citation>
    <scope>NUCLEOTIDE SEQUENCE</scope>
    <source>
        <strain evidence="10">M-15738</strain>
        <tissue evidence="10">Blood</tissue>
    </source>
</reference>
<proteinExistence type="inferred from homology"/>
<evidence type="ECO:0000256" key="6">
    <source>
        <dbReference type="ARBA" id="ARBA00022702"/>
    </source>
</evidence>
<keyword evidence="4" id="KW-0964">Secreted</keyword>
<evidence type="ECO:0000256" key="5">
    <source>
        <dbReference type="ARBA" id="ARBA00022685"/>
    </source>
</evidence>
<dbReference type="GO" id="GO:0007193">
    <property type="term" value="P:adenylate cyclase-inhibiting G protein-coupled receptor signaling pathway"/>
    <property type="evidence" value="ECO:0007669"/>
    <property type="project" value="TreeGrafter"/>
</dbReference>
<keyword evidence="11" id="KW-1185">Reference proteome</keyword>
<dbReference type="PANTHER" id="PTHR10558">
    <property type="entry name" value="SOMATOSTATIN"/>
    <property type="match status" value="1"/>
</dbReference>
<organism evidence="10 11">
    <name type="scientific">Alosa alosa</name>
    <name type="common">allis shad</name>
    <dbReference type="NCBI Taxonomy" id="278164"/>
    <lineage>
        <taxon>Eukaryota</taxon>
        <taxon>Metazoa</taxon>
        <taxon>Chordata</taxon>
        <taxon>Craniata</taxon>
        <taxon>Vertebrata</taxon>
        <taxon>Euteleostomi</taxon>
        <taxon>Actinopterygii</taxon>
        <taxon>Neopterygii</taxon>
        <taxon>Teleostei</taxon>
        <taxon>Clupei</taxon>
        <taxon>Clupeiformes</taxon>
        <taxon>Clupeoidei</taxon>
        <taxon>Clupeidae</taxon>
        <taxon>Alosa</taxon>
    </lineage>
</organism>